<dbReference type="InterPro" id="IPR012657">
    <property type="entry name" value="23S_rRNA-intervening_sequence"/>
</dbReference>
<dbReference type="AlphaFoldDB" id="A0A151KYP4"/>
<dbReference type="InterPro" id="IPR055360">
    <property type="entry name" value="bAvd"/>
</dbReference>
<gene>
    <name evidence="2" type="ORF">ATY37_14950</name>
</gene>
<dbReference type="NCBIfam" id="TIGR02436">
    <property type="entry name" value="four helix bundle protein"/>
    <property type="match status" value="1"/>
</dbReference>
<name>A0A151KYP4_9VIBR</name>
<dbReference type="EMBL" id="LOBR01000032">
    <property type="protein sequence ID" value="KYN88902.1"/>
    <property type="molecule type" value="Genomic_DNA"/>
</dbReference>
<sequence>MNNELTIQTKVRDMMTYSFIALKQFPKSERFVLAAEIRQSIYKILKLTVIASKRYHKKTTVQDLDVELATLRNMVKVSLDLKYIDMKKYENWQRHLVEIGKMVGGWLKSLN</sequence>
<proteinExistence type="predicted"/>
<organism evidence="2 3">
    <name type="scientific">Vibrio cidicii</name>
    <dbReference type="NCBI Taxonomy" id="1763883"/>
    <lineage>
        <taxon>Bacteria</taxon>
        <taxon>Pseudomonadati</taxon>
        <taxon>Pseudomonadota</taxon>
        <taxon>Gammaproteobacteria</taxon>
        <taxon>Vibrionales</taxon>
        <taxon>Vibrionaceae</taxon>
        <taxon>Vibrio</taxon>
    </lineage>
</organism>
<protein>
    <submittedName>
        <fullName evidence="2">Four helix bundle protein</fullName>
    </submittedName>
</protein>
<dbReference type="Proteomes" id="UP000075346">
    <property type="component" value="Unassembled WGS sequence"/>
</dbReference>
<comment type="caution">
    <text evidence="2">The sequence shown here is derived from an EMBL/GenBank/DDBJ whole genome shotgun (WGS) entry which is preliminary data.</text>
</comment>
<evidence type="ECO:0000313" key="3">
    <source>
        <dbReference type="Proteomes" id="UP000075346"/>
    </source>
</evidence>
<dbReference type="Gene3D" id="1.20.1440.60">
    <property type="entry name" value="23S rRNA-intervening sequence"/>
    <property type="match status" value="1"/>
</dbReference>
<feature type="domain" description="bAvd-like" evidence="1">
    <location>
        <begin position="6"/>
        <end position="109"/>
    </location>
</feature>
<dbReference type="RefSeq" id="WP_039436245.1">
    <property type="nucleotide sequence ID" value="NZ_LOBR01000032.1"/>
</dbReference>
<dbReference type="SUPFAM" id="SSF158446">
    <property type="entry name" value="IVS-encoded protein-like"/>
    <property type="match status" value="1"/>
</dbReference>
<evidence type="ECO:0000259" key="1">
    <source>
        <dbReference type="Pfam" id="PF22296"/>
    </source>
</evidence>
<dbReference type="NCBIfam" id="NF033474">
    <property type="entry name" value="DivGenRetAVD"/>
    <property type="match status" value="1"/>
</dbReference>
<dbReference type="CDD" id="cd16376">
    <property type="entry name" value="Avd_like"/>
    <property type="match status" value="1"/>
</dbReference>
<dbReference type="InterPro" id="IPR036583">
    <property type="entry name" value="23S_rRNA_IVS_sf"/>
</dbReference>
<evidence type="ECO:0000313" key="2">
    <source>
        <dbReference type="EMBL" id="KYN88902.1"/>
    </source>
</evidence>
<accession>A0A151KYP4</accession>
<reference evidence="3" key="1">
    <citation type="submission" date="2015-12" db="EMBL/GenBank/DDBJ databases">
        <authorList>
            <person name="Shamseldin A."/>
            <person name="Moawad H."/>
            <person name="Abd El-Rahim W.M."/>
            <person name="Sadowsky M.J."/>
        </authorList>
    </citation>
    <scope>NUCLEOTIDE SEQUENCE [LARGE SCALE GENOMIC DNA]</scope>
    <source>
        <strain evidence="3">2538-88</strain>
    </source>
</reference>
<dbReference type="Pfam" id="PF22296">
    <property type="entry name" value="bAvd"/>
    <property type="match status" value="1"/>
</dbReference>